<feature type="binding site" evidence="5">
    <location>
        <position position="299"/>
    </location>
    <ligand>
        <name>a divalent metal cation</name>
        <dbReference type="ChEBI" id="CHEBI:60240"/>
        <label>1</label>
    </ligand>
</feature>
<dbReference type="Proteomes" id="UP001231518">
    <property type="component" value="Chromosome 4"/>
</dbReference>
<keyword evidence="3" id="KW-0378">Hydrolase</keyword>
<feature type="binding site" evidence="5">
    <location>
        <position position="23"/>
    </location>
    <ligand>
        <name>a divalent metal cation</name>
        <dbReference type="ChEBI" id="CHEBI:60240"/>
        <label>1</label>
    </ligand>
</feature>
<evidence type="ECO:0000313" key="7">
    <source>
        <dbReference type="EMBL" id="KAJ8713695.1"/>
    </source>
</evidence>
<dbReference type="GO" id="GO:0016788">
    <property type="term" value="F:hydrolase activity, acting on ester bonds"/>
    <property type="evidence" value="ECO:0007669"/>
    <property type="project" value="InterPro"/>
</dbReference>
<evidence type="ECO:0000256" key="3">
    <source>
        <dbReference type="ARBA" id="ARBA00022801"/>
    </source>
</evidence>
<evidence type="ECO:0000313" key="8">
    <source>
        <dbReference type="Proteomes" id="UP001231518"/>
    </source>
</evidence>
<accession>A0AAD7YFW7</accession>
<evidence type="ECO:0000256" key="4">
    <source>
        <dbReference type="ARBA" id="ARBA00029607"/>
    </source>
</evidence>
<evidence type="ECO:0000256" key="1">
    <source>
        <dbReference type="ARBA" id="ARBA00020475"/>
    </source>
</evidence>
<keyword evidence="8" id="KW-1185">Reference proteome</keyword>
<feature type="binding site" evidence="5">
    <location>
        <position position="170"/>
    </location>
    <ligand>
        <name>a divalent metal cation</name>
        <dbReference type="ChEBI" id="CHEBI:60240"/>
        <label>1</label>
    </ligand>
</feature>
<feature type="binding site" evidence="5">
    <location>
        <position position="170"/>
    </location>
    <ligand>
        <name>a divalent metal cation</name>
        <dbReference type="ChEBI" id="CHEBI:60240"/>
        <label>2</label>
    </ligand>
</feature>
<dbReference type="PANTHER" id="PTHR10819:SF3">
    <property type="entry name" value="PHOSPHOTRIESTERASE-RELATED PROTEIN"/>
    <property type="match status" value="1"/>
</dbReference>
<dbReference type="SUPFAM" id="SSF51556">
    <property type="entry name" value="Metallo-dependent hydrolases"/>
    <property type="match status" value="1"/>
</dbReference>
<evidence type="ECO:0000256" key="6">
    <source>
        <dbReference type="PROSITE-ProRule" id="PRU00679"/>
    </source>
</evidence>
<dbReference type="Gene3D" id="3.20.20.140">
    <property type="entry name" value="Metal-dependent hydrolases"/>
    <property type="match status" value="1"/>
</dbReference>
<comment type="caution">
    <text evidence="7">The sequence shown here is derived from an EMBL/GenBank/DDBJ whole genome shotgun (WGS) entry which is preliminary data.</text>
</comment>
<feature type="binding site" evidence="5">
    <location>
        <position position="25"/>
    </location>
    <ligand>
        <name>a divalent metal cation</name>
        <dbReference type="ChEBI" id="CHEBI:60240"/>
        <label>1</label>
    </ligand>
</feature>
<dbReference type="GO" id="GO:0008270">
    <property type="term" value="F:zinc ion binding"/>
    <property type="evidence" value="ECO:0007669"/>
    <property type="project" value="InterPro"/>
</dbReference>
<dbReference type="AlphaFoldDB" id="A0AAD7YFW7"/>
<name>A0AAD7YFW7_MYTSE</name>
<feature type="binding site" evidence="5">
    <location>
        <position position="202"/>
    </location>
    <ligand>
        <name>a divalent metal cation</name>
        <dbReference type="ChEBI" id="CHEBI:60240"/>
        <label>2</label>
    </ligand>
</feature>
<dbReference type="InterPro" id="IPR001559">
    <property type="entry name" value="Phosphotriesterase"/>
</dbReference>
<keyword evidence="2 5" id="KW-0479">Metal-binding</keyword>
<gene>
    <name evidence="7" type="ORF">PYW07_014065</name>
</gene>
<dbReference type="PROSITE" id="PS01322">
    <property type="entry name" value="PHOSPHOTRIESTERASE_1"/>
    <property type="match status" value="1"/>
</dbReference>
<dbReference type="EMBL" id="JARGEI010000020">
    <property type="protein sequence ID" value="KAJ8713695.1"/>
    <property type="molecule type" value="Genomic_DNA"/>
</dbReference>
<dbReference type="Pfam" id="PF02126">
    <property type="entry name" value="PTE"/>
    <property type="match status" value="1"/>
</dbReference>
<sequence length="354" mass="39849">MASKVQTVLGDVSPSQLGRTLTHEHLYMNFEHFYREPPTALANKFSSPELQLKTIGYVRQYPYSLKYNLKLDDSQAEQAVLYDVIEYKKAGGGTIVENTTEGLDRQLSFYRHVSSTSDVHIVAGTGHYIADLQTGDTLQQSTEDVYNHMLKEITEGCVKHPDVKAGFMGEIASVWPLRDFERKAIQAAGELQPQLGCGVSFHPHRAKEAPFEIIRLYLEAGGSADKVVMSHLDRTLVEDDILLEFAELGTYCQFDLFGTEVSYYQLAVTTDMLSDAQRIQKISLLVNEGREDKVLMSHDIHTKHRLTTFGGHGYAHIINNVLPKMKLKGFTQQQIDNITIENPARWLAIQNKAS</sequence>
<evidence type="ECO:0000256" key="5">
    <source>
        <dbReference type="PIRSR" id="PIRSR601559-52"/>
    </source>
</evidence>
<dbReference type="PROSITE" id="PS51347">
    <property type="entry name" value="PHOSPHOTRIESTERASE_2"/>
    <property type="match status" value="1"/>
</dbReference>
<proteinExistence type="inferred from homology"/>
<evidence type="ECO:0000256" key="2">
    <source>
        <dbReference type="ARBA" id="ARBA00022723"/>
    </source>
</evidence>
<comment type="caution">
    <text evidence="6">Lacks conserved residue(s) required for the propagation of feature annotation.</text>
</comment>
<feature type="binding site" evidence="5">
    <location>
        <position position="231"/>
    </location>
    <ligand>
        <name>a divalent metal cation</name>
        <dbReference type="ChEBI" id="CHEBI:60240"/>
        <label>2</label>
    </ligand>
</feature>
<reference evidence="7" key="1">
    <citation type="submission" date="2023-03" db="EMBL/GenBank/DDBJ databases">
        <title>Chromosome-level genomes of two armyworms, Mythimna separata and Mythimna loreyi, provide insights into the biosynthesis and reception of sex pheromones.</title>
        <authorList>
            <person name="Zhao H."/>
        </authorList>
    </citation>
    <scope>NUCLEOTIDE SEQUENCE</scope>
    <source>
        <strain evidence="7">BeijingLab</strain>
        <tissue evidence="7">Pupa</tissue>
    </source>
</reference>
<comment type="cofactor">
    <cofactor evidence="5">
        <name>a divalent metal cation</name>
        <dbReference type="ChEBI" id="CHEBI:60240"/>
    </cofactor>
    <text evidence="5">Binds 2 divalent metal cations per subunit.</text>
</comment>
<organism evidence="7 8">
    <name type="scientific">Mythimna separata</name>
    <name type="common">Oriental armyworm</name>
    <name type="synonym">Pseudaletia separata</name>
    <dbReference type="NCBI Taxonomy" id="271217"/>
    <lineage>
        <taxon>Eukaryota</taxon>
        <taxon>Metazoa</taxon>
        <taxon>Ecdysozoa</taxon>
        <taxon>Arthropoda</taxon>
        <taxon>Hexapoda</taxon>
        <taxon>Insecta</taxon>
        <taxon>Pterygota</taxon>
        <taxon>Neoptera</taxon>
        <taxon>Endopterygota</taxon>
        <taxon>Lepidoptera</taxon>
        <taxon>Glossata</taxon>
        <taxon>Ditrysia</taxon>
        <taxon>Noctuoidea</taxon>
        <taxon>Noctuidae</taxon>
        <taxon>Noctuinae</taxon>
        <taxon>Hadenini</taxon>
        <taxon>Mythimna</taxon>
    </lineage>
</organism>
<comment type="similarity">
    <text evidence="6">Belongs to the metallo-dependent hydrolases superfamily. Phosphotriesterase family.</text>
</comment>
<protein>
    <recommendedName>
        <fullName evidence="1">Phosphotriesterase-related protein</fullName>
    </recommendedName>
    <alternativeName>
        <fullName evidence="4">Parathion hydrolase-related protein</fullName>
    </alternativeName>
</protein>
<dbReference type="PANTHER" id="PTHR10819">
    <property type="entry name" value="PHOSPHOTRIESTERASE-RELATED"/>
    <property type="match status" value="1"/>
</dbReference>
<dbReference type="InterPro" id="IPR017947">
    <property type="entry name" value="AryldialkylPase_Zn-BS"/>
</dbReference>
<dbReference type="InterPro" id="IPR032466">
    <property type="entry name" value="Metal_Hydrolase"/>
</dbReference>